<gene>
    <name evidence="2" type="ORF">SNEC2469_LOCUS6903</name>
</gene>
<dbReference type="OrthoDB" id="429594at2759"/>
<dbReference type="Proteomes" id="UP000601435">
    <property type="component" value="Unassembled WGS sequence"/>
</dbReference>
<proteinExistence type="predicted"/>
<sequence>VGCHRSSAARRRALSESRSDGDGGAPDEAKAAASGLSSWRQTHTTDKEVKVPVILFGISDLLLPGRTKRMHLFEPRWARMIDAARKDFCGIFCMLYVDDSQIVPVASLVEIVACDDLGMHGRKVQVRCVGRGSLRGLTEQVTSPNHWGLALVEELPEAVLPQDLLDLDADAGDAGRTAAVVAGRLSEVMAPRRIPPVPRGLSLSPSPFNRGEHEGPVMWTHEREEAAESLGQLTADAWRQRLEDVTRTLRGVPVCTTPQSAEAAVCPSLAVAYAALSFLSLERRIDFFRNEDWDLTKRLEVLEKQMVEVQGMARARKALAGVFTDKSG</sequence>
<dbReference type="Gene3D" id="2.30.130.40">
    <property type="entry name" value="LON domain-like"/>
    <property type="match status" value="1"/>
</dbReference>
<dbReference type="InterPro" id="IPR015947">
    <property type="entry name" value="PUA-like_sf"/>
</dbReference>
<evidence type="ECO:0000313" key="2">
    <source>
        <dbReference type="EMBL" id="CAE7282908.1"/>
    </source>
</evidence>
<evidence type="ECO:0000313" key="3">
    <source>
        <dbReference type="Proteomes" id="UP000601435"/>
    </source>
</evidence>
<comment type="caution">
    <text evidence="2">The sequence shown here is derived from an EMBL/GenBank/DDBJ whole genome shotgun (WGS) entry which is preliminary data.</text>
</comment>
<accession>A0A812N0P1</accession>
<name>A0A812N0P1_9DINO</name>
<keyword evidence="3" id="KW-1185">Reference proteome</keyword>
<dbReference type="AlphaFoldDB" id="A0A812N0P1"/>
<feature type="region of interest" description="Disordered" evidence="1">
    <location>
        <begin position="1"/>
        <end position="39"/>
    </location>
</feature>
<dbReference type="SUPFAM" id="SSF88697">
    <property type="entry name" value="PUA domain-like"/>
    <property type="match status" value="1"/>
</dbReference>
<organism evidence="2 3">
    <name type="scientific">Symbiodinium necroappetens</name>
    <dbReference type="NCBI Taxonomy" id="1628268"/>
    <lineage>
        <taxon>Eukaryota</taxon>
        <taxon>Sar</taxon>
        <taxon>Alveolata</taxon>
        <taxon>Dinophyceae</taxon>
        <taxon>Suessiales</taxon>
        <taxon>Symbiodiniaceae</taxon>
        <taxon>Symbiodinium</taxon>
    </lineage>
</organism>
<evidence type="ECO:0000256" key="1">
    <source>
        <dbReference type="SAM" id="MobiDB-lite"/>
    </source>
</evidence>
<dbReference type="InterPro" id="IPR046336">
    <property type="entry name" value="Lon_prtase_N_sf"/>
</dbReference>
<evidence type="ECO:0008006" key="4">
    <source>
        <dbReference type="Google" id="ProtNLM"/>
    </source>
</evidence>
<dbReference type="EMBL" id="CAJNJA010011898">
    <property type="protein sequence ID" value="CAE7282908.1"/>
    <property type="molecule type" value="Genomic_DNA"/>
</dbReference>
<feature type="non-terminal residue" evidence="2">
    <location>
        <position position="328"/>
    </location>
</feature>
<reference evidence="2" key="1">
    <citation type="submission" date="2021-02" db="EMBL/GenBank/DDBJ databases">
        <authorList>
            <person name="Dougan E. K."/>
            <person name="Rhodes N."/>
            <person name="Thang M."/>
            <person name="Chan C."/>
        </authorList>
    </citation>
    <scope>NUCLEOTIDE SEQUENCE</scope>
</reference>
<protein>
    <recommendedName>
        <fullName evidence="4">Lon N-terminal domain-containing protein</fullName>
    </recommendedName>
</protein>